<protein>
    <submittedName>
        <fullName evidence="2">Glycosyltransferase</fullName>
        <ecNumber evidence="2">2.4.-.-</ecNumber>
    </submittedName>
</protein>
<organism evidence="2 3">
    <name type="scientific">Kurthia gibsonii</name>
    <dbReference type="NCBI Taxonomy" id="33946"/>
    <lineage>
        <taxon>Bacteria</taxon>
        <taxon>Bacillati</taxon>
        <taxon>Bacillota</taxon>
        <taxon>Bacilli</taxon>
        <taxon>Bacillales</taxon>
        <taxon>Caryophanaceae</taxon>
        <taxon>Kurthia</taxon>
    </lineage>
</organism>
<keyword evidence="2" id="KW-0808">Transferase</keyword>
<dbReference type="PANTHER" id="PTHR12526">
    <property type="entry name" value="GLYCOSYLTRANSFERASE"/>
    <property type="match status" value="1"/>
</dbReference>
<evidence type="ECO:0000313" key="2">
    <source>
        <dbReference type="EMBL" id="MEL5987610.1"/>
    </source>
</evidence>
<dbReference type="GO" id="GO:0016757">
    <property type="term" value="F:glycosyltransferase activity"/>
    <property type="evidence" value="ECO:0007669"/>
    <property type="project" value="UniProtKB-KW"/>
</dbReference>
<gene>
    <name evidence="2" type="ORF">AAF454_04210</name>
</gene>
<feature type="domain" description="Glycosyl transferase family 1" evidence="1">
    <location>
        <begin position="327"/>
        <end position="483"/>
    </location>
</feature>
<dbReference type="Gene3D" id="3.40.50.2000">
    <property type="entry name" value="Glycogen Phosphorylase B"/>
    <property type="match status" value="3"/>
</dbReference>
<evidence type="ECO:0000259" key="1">
    <source>
        <dbReference type="Pfam" id="PF00534"/>
    </source>
</evidence>
<dbReference type="SUPFAM" id="SSF53756">
    <property type="entry name" value="UDP-Glycosyltransferase/glycogen phosphorylase"/>
    <property type="match status" value="1"/>
</dbReference>
<sequence>MRKTLFLVSNDLNTEQRGLHKAVLKQARLLNQPDYQPVLVTLDYKPNYAEIERELHVTGHLPHDVHIVNLYDYYRDRFAVVEVSAVSKAHYEKNRHKFEDEFFVEDAGNHARYFENGRYAKYKRWDEDGRLQFVDYFNDNRVRISREEFHPAGYKAREILYHPANNKKNQESYFTPDGFCYLTIWFNYLTGGQQRVFLFDPKIQKAFDFKNRLEFQTFWVNELCRLESVRPIIVAETERVADRVLGVEDQYADKIFVVEHNHLEEPYTVGSSMPKFMKSVVNAIPKGYATVVSTEEQQRDLHSDVGNRGNIHVIPPTVEAMPSEALRDPNRFVMVTRLIEDKQVQHAIQAMKQVIAEEPDARLDIYGVGNEEANLQELIAEEKLEKVVTLKGYHPNVADIYQQALASIITAKTEGLNYAYAEAAIQGTPTISYAITYGPTTYITHNENGILVEPDNIEQLATSMIEAIQNPDHMLKLGAAAKQYATEHFAEATYKERWQHVLHQAVHHSPKINMI</sequence>
<name>A0ABU9LKH5_9BACL</name>
<proteinExistence type="predicted"/>
<accession>A0ABU9LKH5</accession>
<dbReference type="PANTHER" id="PTHR12526:SF630">
    <property type="entry name" value="GLYCOSYLTRANSFERASE"/>
    <property type="match status" value="1"/>
</dbReference>
<keyword evidence="2" id="KW-0328">Glycosyltransferase</keyword>
<dbReference type="EMBL" id="JBCEWA010000003">
    <property type="protein sequence ID" value="MEL5987610.1"/>
    <property type="molecule type" value="Genomic_DNA"/>
</dbReference>
<dbReference type="Proteomes" id="UP001398420">
    <property type="component" value="Unassembled WGS sequence"/>
</dbReference>
<keyword evidence="3" id="KW-1185">Reference proteome</keyword>
<dbReference type="InterPro" id="IPR001296">
    <property type="entry name" value="Glyco_trans_1"/>
</dbReference>
<reference evidence="2 3" key="1">
    <citation type="submission" date="2024-04" db="EMBL/GenBank/DDBJ databases">
        <authorList>
            <person name="Wu Y.S."/>
            <person name="Zhang L."/>
        </authorList>
    </citation>
    <scope>NUCLEOTIDE SEQUENCE [LARGE SCALE GENOMIC DNA]</scope>
    <source>
        <strain evidence="2 3">KG-01</strain>
    </source>
</reference>
<dbReference type="EC" id="2.4.-.-" evidence="2"/>
<comment type="caution">
    <text evidence="2">The sequence shown here is derived from an EMBL/GenBank/DDBJ whole genome shotgun (WGS) entry which is preliminary data.</text>
</comment>
<evidence type="ECO:0000313" key="3">
    <source>
        <dbReference type="Proteomes" id="UP001398420"/>
    </source>
</evidence>
<dbReference type="RefSeq" id="WP_121178365.1">
    <property type="nucleotide sequence ID" value="NZ_JBCEWA010000003.1"/>
</dbReference>
<dbReference type="Pfam" id="PF00534">
    <property type="entry name" value="Glycos_transf_1"/>
    <property type="match status" value="1"/>
</dbReference>